<dbReference type="EMBL" id="FP929056">
    <property type="protein sequence ID" value="CBL27704.1"/>
    <property type="molecule type" value="Genomic_DNA"/>
</dbReference>
<reference evidence="2" key="1">
    <citation type="submission" date="2010-03" db="EMBL/GenBank/DDBJ databases">
        <title>The genome sequence of Synergistetes sp. SGP1.</title>
        <authorList>
            <consortium name="metaHIT consortium -- http://www.metahit.eu/"/>
            <person name="Pajon A."/>
            <person name="Turner K."/>
            <person name="Parkhill J."/>
            <person name="Wade W."/>
            <person name="Vartoukian S."/>
        </authorList>
    </citation>
    <scope>NUCLEOTIDE SEQUENCE [LARGE SCALE GENOMIC DNA]</scope>
    <source>
        <strain evidence="2">SGP1</strain>
    </source>
</reference>
<name>A0AB94IVE3_9BACT</name>
<sequence>MMGGERMSVEVQERVALWRVPDPTEPPLTPEEIAGVEQARAERAAGLGRPIAEVIRDLL</sequence>
<dbReference type="RefSeq" id="WP_015555851.1">
    <property type="nucleotide sequence ID" value="NC_021038.1"/>
</dbReference>
<dbReference type="Proteomes" id="UP000008957">
    <property type="component" value="Chromosome"/>
</dbReference>
<protein>
    <recommendedName>
        <fullName evidence="3">Addiction module component</fullName>
    </recommendedName>
</protein>
<reference evidence="1 2" key="2">
    <citation type="submission" date="2010-03" db="EMBL/GenBank/DDBJ databases">
        <authorList>
            <person name="Pajon A."/>
        </authorList>
    </citation>
    <scope>NUCLEOTIDE SEQUENCE [LARGE SCALE GENOMIC DNA]</scope>
    <source>
        <strain evidence="1 2">SGP1</strain>
    </source>
</reference>
<proteinExistence type="predicted"/>
<organism evidence="1 2">
    <name type="scientific">Fretibacterium fastidiosum</name>
    <dbReference type="NCBI Taxonomy" id="651822"/>
    <lineage>
        <taxon>Bacteria</taxon>
        <taxon>Thermotogati</taxon>
        <taxon>Synergistota</taxon>
        <taxon>Synergistia</taxon>
        <taxon>Synergistales</taxon>
        <taxon>Aminobacteriaceae</taxon>
        <taxon>Fretibacterium</taxon>
    </lineage>
</organism>
<evidence type="ECO:0008006" key="3">
    <source>
        <dbReference type="Google" id="ProtNLM"/>
    </source>
</evidence>
<dbReference type="AlphaFoldDB" id="A0AB94IVE3"/>
<evidence type="ECO:0000313" key="1">
    <source>
        <dbReference type="EMBL" id="CBL27704.1"/>
    </source>
</evidence>
<evidence type="ECO:0000313" key="2">
    <source>
        <dbReference type="Proteomes" id="UP000008957"/>
    </source>
</evidence>
<gene>
    <name evidence="1" type="ORF">SY1_01530</name>
</gene>
<accession>A0AB94IVE3</accession>
<dbReference type="KEGG" id="sbr:SY1_01530"/>
<keyword evidence="2" id="KW-1185">Reference proteome</keyword>